<keyword evidence="1" id="KW-0812">Transmembrane</keyword>
<proteinExistence type="predicted"/>
<evidence type="ECO:0000313" key="3">
    <source>
        <dbReference type="Proteomes" id="UP000008963"/>
    </source>
</evidence>
<dbReference type="InterPro" id="IPR053154">
    <property type="entry name" value="c-di-AMP_regulator"/>
</dbReference>
<evidence type="ECO:0000256" key="1">
    <source>
        <dbReference type="SAM" id="Phobius"/>
    </source>
</evidence>
<dbReference type="OrthoDB" id="5293749at2"/>
<dbReference type="InterPro" id="IPR012505">
    <property type="entry name" value="YbbR"/>
</dbReference>
<keyword evidence="1" id="KW-1133">Transmembrane helix</keyword>
<dbReference type="PANTHER" id="PTHR37804">
    <property type="entry name" value="CDAA REGULATORY PROTEIN CDAR"/>
    <property type="match status" value="1"/>
</dbReference>
<feature type="transmembrane region" description="Helical" evidence="1">
    <location>
        <begin position="18"/>
        <end position="35"/>
    </location>
</feature>
<dbReference type="Pfam" id="PF07949">
    <property type="entry name" value="YbbR"/>
    <property type="match status" value="1"/>
</dbReference>
<keyword evidence="1" id="KW-0472">Membrane</keyword>
<dbReference type="Gene3D" id="2.170.120.30">
    <property type="match status" value="1"/>
</dbReference>
<dbReference type="Gene3D" id="2.170.120.40">
    <property type="entry name" value="YbbR-like domain"/>
    <property type="match status" value="1"/>
</dbReference>
<dbReference type="EMBL" id="FQ312005">
    <property type="protein sequence ID" value="CBW26932.1"/>
    <property type="molecule type" value="Genomic_DNA"/>
</dbReference>
<dbReference type="STRING" id="862908.BMS_2125"/>
<dbReference type="HOGENOM" id="CLU_902449_0_0_7"/>
<dbReference type="PANTHER" id="PTHR37804:SF1">
    <property type="entry name" value="CDAA REGULATORY PROTEIN CDAR"/>
    <property type="match status" value="1"/>
</dbReference>
<protein>
    <recommendedName>
        <fullName evidence="4">YbbR-like protein</fullName>
    </recommendedName>
</protein>
<dbReference type="KEGG" id="bmx:BMS_2125"/>
<dbReference type="RefSeq" id="WP_014244710.1">
    <property type="nucleotide sequence ID" value="NC_016620.1"/>
</dbReference>
<sequence>MKGWQKVLKKNHEYSRHLLKVVSALFAVVIWFYVLNSEPQEVTHNMTLHLVSPKGLSVSNLTPEKLSVKIKGSRAFIRTMVEREESVYLKLQNYPYQKKGGFNIFLSPEDIPVPFGIQVIDVKPDKFKVELQKEIRKNVPVKVNLVGALPSDLKLMETKIEPSEVLISGPIEVMRKISRVTTAPIDLTTLEGSGELKISLSDIDPRIESKRVTPLDFAYVVKPRKANLTLKKVKIRFLSSSNRISSKTRFVSLDVLAPEGVRLTASSVQVIADVPDERGVHSVKLRAKLPEGIHLLQINPQSINVSNR</sequence>
<reference evidence="3" key="1">
    <citation type="journal article" date="2013" name="ISME J.">
        <title>A small predatory core genome in the divergent marine Bacteriovorax marinus SJ and the terrestrial Bdellovibrio bacteriovorus.</title>
        <authorList>
            <person name="Crossman L.C."/>
            <person name="Chen H."/>
            <person name="Cerdeno-Tarraga A.M."/>
            <person name="Brooks K."/>
            <person name="Quail M.A."/>
            <person name="Pineiro S.A."/>
            <person name="Hobley L."/>
            <person name="Sockett R.E."/>
            <person name="Bentley S.D."/>
            <person name="Parkhill J."/>
            <person name="Williams H.N."/>
            <person name="Stine O.C."/>
        </authorList>
    </citation>
    <scope>NUCLEOTIDE SEQUENCE [LARGE SCALE GENOMIC DNA]</scope>
    <source>
        <strain evidence="3">ATCC BAA-682 / DSM 15412 / SJ</strain>
    </source>
</reference>
<accession>E1X3K3</accession>
<dbReference type="Proteomes" id="UP000008963">
    <property type="component" value="Chromosome"/>
</dbReference>
<gene>
    <name evidence="2" type="ordered locus">BMS_2125</name>
</gene>
<organism evidence="2 3">
    <name type="scientific">Halobacteriovorax marinus (strain ATCC BAA-682 / DSM 15412 / SJ)</name>
    <name type="common">Bacteriovorax marinus</name>
    <dbReference type="NCBI Taxonomy" id="862908"/>
    <lineage>
        <taxon>Bacteria</taxon>
        <taxon>Pseudomonadati</taxon>
        <taxon>Bdellovibrionota</taxon>
        <taxon>Bacteriovoracia</taxon>
        <taxon>Bacteriovoracales</taxon>
        <taxon>Halobacteriovoraceae</taxon>
        <taxon>Halobacteriovorax</taxon>
    </lineage>
</organism>
<dbReference type="eggNOG" id="COG4856">
    <property type="taxonomic scope" value="Bacteria"/>
</dbReference>
<keyword evidence="3" id="KW-1185">Reference proteome</keyword>
<evidence type="ECO:0008006" key="4">
    <source>
        <dbReference type="Google" id="ProtNLM"/>
    </source>
</evidence>
<dbReference type="AlphaFoldDB" id="E1X3K3"/>
<evidence type="ECO:0000313" key="2">
    <source>
        <dbReference type="EMBL" id="CBW26932.1"/>
    </source>
</evidence>
<dbReference type="PATRIC" id="fig|862908.3.peg.2020"/>
<name>E1X3K3_HALMS</name>